<dbReference type="PANTHER" id="PTHR31920">
    <property type="entry name" value="B3 DOMAIN-CONTAINING"/>
    <property type="match status" value="1"/>
</dbReference>
<dbReference type="InterPro" id="IPR003340">
    <property type="entry name" value="B3_DNA-bd"/>
</dbReference>
<proteinExistence type="predicted"/>
<feature type="domain" description="TF-B3" evidence="6">
    <location>
        <begin position="2"/>
        <end position="95"/>
    </location>
</feature>
<dbReference type="SUPFAM" id="SSF101936">
    <property type="entry name" value="DNA-binding pseudobarrel domain"/>
    <property type="match status" value="2"/>
</dbReference>
<dbReference type="Pfam" id="PF02362">
    <property type="entry name" value="B3"/>
    <property type="match status" value="2"/>
</dbReference>
<dbReference type="AlphaFoldDB" id="A0A7J6XGY2"/>
<dbReference type="InterPro" id="IPR015300">
    <property type="entry name" value="DNA-bd_pseudobarrel_sf"/>
</dbReference>
<dbReference type="PANTHER" id="PTHR31920:SF108">
    <property type="entry name" value="B3 DOMAIN-CONTAINING TRANSCRIPTION FACTOR VRN1-LIKE"/>
    <property type="match status" value="1"/>
</dbReference>
<reference evidence="7 8" key="1">
    <citation type="submission" date="2020-06" db="EMBL/GenBank/DDBJ databases">
        <title>Transcriptomic and genomic resources for Thalictrum thalictroides and T. hernandezii: Facilitating candidate gene discovery in an emerging model plant lineage.</title>
        <authorList>
            <person name="Arias T."/>
            <person name="Riano-Pachon D.M."/>
            <person name="Di Stilio V.S."/>
        </authorList>
    </citation>
    <scope>NUCLEOTIDE SEQUENCE [LARGE SCALE GENOMIC DNA]</scope>
    <source>
        <strain evidence="8">cv. WT478/WT964</strain>
        <tissue evidence="7">Leaves</tissue>
    </source>
</reference>
<keyword evidence="4" id="KW-0804">Transcription</keyword>
<dbReference type="OrthoDB" id="1864528at2759"/>
<gene>
    <name evidence="7" type="ORF">FRX31_002039</name>
</gene>
<feature type="domain" description="TF-B3" evidence="6">
    <location>
        <begin position="209"/>
        <end position="308"/>
    </location>
</feature>
<comment type="caution">
    <text evidence="7">The sequence shown here is derived from an EMBL/GenBank/DDBJ whole genome shotgun (WGS) entry which is preliminary data.</text>
</comment>
<dbReference type="PROSITE" id="PS50863">
    <property type="entry name" value="B3"/>
    <property type="match status" value="2"/>
</dbReference>
<comment type="subcellular location">
    <subcellularLocation>
        <location evidence="1">Nucleus</location>
    </subcellularLocation>
</comment>
<name>A0A7J6XGY2_THATH</name>
<evidence type="ECO:0000256" key="4">
    <source>
        <dbReference type="ARBA" id="ARBA00023163"/>
    </source>
</evidence>
<keyword evidence="5" id="KW-0539">Nucleus</keyword>
<dbReference type="GO" id="GO:0005634">
    <property type="term" value="C:nucleus"/>
    <property type="evidence" value="ECO:0007669"/>
    <property type="project" value="UniProtKB-SubCell"/>
</dbReference>
<evidence type="ECO:0000256" key="5">
    <source>
        <dbReference type="ARBA" id="ARBA00023242"/>
    </source>
</evidence>
<evidence type="ECO:0000256" key="1">
    <source>
        <dbReference type="ARBA" id="ARBA00004123"/>
    </source>
</evidence>
<evidence type="ECO:0000313" key="8">
    <source>
        <dbReference type="Proteomes" id="UP000554482"/>
    </source>
</evidence>
<dbReference type="Proteomes" id="UP000554482">
    <property type="component" value="Unassembled WGS sequence"/>
</dbReference>
<keyword evidence="8" id="KW-1185">Reference proteome</keyword>
<evidence type="ECO:0000313" key="7">
    <source>
        <dbReference type="EMBL" id="KAF5208375.1"/>
    </source>
</evidence>
<evidence type="ECO:0000256" key="2">
    <source>
        <dbReference type="ARBA" id="ARBA00023015"/>
    </source>
</evidence>
<dbReference type="CDD" id="cd10017">
    <property type="entry name" value="B3_DNA"/>
    <property type="match status" value="2"/>
</dbReference>
<keyword evidence="3" id="KW-0238">DNA-binding</keyword>
<evidence type="ECO:0000259" key="6">
    <source>
        <dbReference type="PROSITE" id="PS50863"/>
    </source>
</evidence>
<dbReference type="InterPro" id="IPR050655">
    <property type="entry name" value="Plant_B3_domain"/>
</dbReference>
<dbReference type="Gene3D" id="2.40.330.10">
    <property type="entry name" value="DNA-binding pseudobarrel domain"/>
    <property type="match status" value="2"/>
</dbReference>
<dbReference type="SMART" id="SM01019">
    <property type="entry name" value="B3"/>
    <property type="match status" value="2"/>
</dbReference>
<accession>A0A7J6XGY2</accession>
<organism evidence="7 8">
    <name type="scientific">Thalictrum thalictroides</name>
    <name type="common">Rue-anemone</name>
    <name type="synonym">Anemone thalictroides</name>
    <dbReference type="NCBI Taxonomy" id="46969"/>
    <lineage>
        <taxon>Eukaryota</taxon>
        <taxon>Viridiplantae</taxon>
        <taxon>Streptophyta</taxon>
        <taxon>Embryophyta</taxon>
        <taxon>Tracheophyta</taxon>
        <taxon>Spermatophyta</taxon>
        <taxon>Magnoliopsida</taxon>
        <taxon>Ranunculales</taxon>
        <taxon>Ranunculaceae</taxon>
        <taxon>Thalictroideae</taxon>
        <taxon>Thalictrum</taxon>
    </lineage>
</organism>
<keyword evidence="2" id="KW-0805">Transcription regulation</keyword>
<sequence>MKRNKFFSLIGSKDCQLELPSEFVEEHGNQLSDVVVLKVRIGDTWNIRLRRFAGRIVFNEGWKDFTDLYSLDMGYCLFFTYSGNSRFDVVICDSGDVEIIYPSKPVKSEEPIQDKKTVVPMSTNDGTGKKFVKKPSITSKKDNLRESVVIAGKHHQGKQINEPVEPSLCRMAEDAAINEVRAEKPLFLKTKEKDSGVTTTVAFESNNPFFKLNVSSAYYKHGHMFFPRHFLENHVPAFNSSVTLGVANMEKKWLVGCYSTKFTKGTTWRMSKGLCVFMREANIKVGDSCIFELIDKENVIFNVIVLSQ</sequence>
<protein>
    <submittedName>
        <fullName evidence="7">AP2/B3-like transcriptional factor family protein</fullName>
    </submittedName>
</protein>
<dbReference type="GO" id="GO:0003677">
    <property type="term" value="F:DNA binding"/>
    <property type="evidence" value="ECO:0007669"/>
    <property type="project" value="UniProtKB-KW"/>
</dbReference>
<evidence type="ECO:0000256" key="3">
    <source>
        <dbReference type="ARBA" id="ARBA00023125"/>
    </source>
</evidence>
<dbReference type="EMBL" id="JABWDY010000091">
    <property type="protein sequence ID" value="KAF5208375.1"/>
    <property type="molecule type" value="Genomic_DNA"/>
</dbReference>